<name>A0ACB5UDP2_AMBMO</name>
<accession>A0ACB5UDP2</accession>
<evidence type="ECO:0000313" key="1">
    <source>
        <dbReference type="EMBL" id="GMF08748.1"/>
    </source>
</evidence>
<proteinExistence type="predicted"/>
<organism evidence="1 2">
    <name type="scientific">Ambrosiozyma monospora</name>
    <name type="common">Yeast</name>
    <name type="synonym">Endomycopsis monosporus</name>
    <dbReference type="NCBI Taxonomy" id="43982"/>
    <lineage>
        <taxon>Eukaryota</taxon>
        <taxon>Fungi</taxon>
        <taxon>Dikarya</taxon>
        <taxon>Ascomycota</taxon>
        <taxon>Saccharomycotina</taxon>
        <taxon>Pichiomycetes</taxon>
        <taxon>Pichiales</taxon>
        <taxon>Pichiaceae</taxon>
        <taxon>Ambrosiozyma</taxon>
    </lineage>
</organism>
<sequence length="145" mass="15840">MLMDYALEWVHVQAGNPLYIQGELASGIYIVLNGRFRSIKSEKKPKKSRANSTASSGPGSPSSSINSHTPHGNNNEDEVQAIVGEHGQGESLGEIEVLTKSRRLTTVVAIRDSELARIPRTLFEMIALSSPSIMVNVSRIVAQRR</sequence>
<evidence type="ECO:0000313" key="2">
    <source>
        <dbReference type="Proteomes" id="UP001165064"/>
    </source>
</evidence>
<dbReference type="Proteomes" id="UP001165064">
    <property type="component" value="Unassembled WGS sequence"/>
</dbReference>
<reference evidence="1" key="1">
    <citation type="submission" date="2023-04" db="EMBL/GenBank/DDBJ databases">
        <title>Ambrosiozyma monospora NBRC 10751.</title>
        <authorList>
            <person name="Ichikawa N."/>
            <person name="Sato H."/>
            <person name="Tonouchi N."/>
        </authorList>
    </citation>
    <scope>NUCLEOTIDE SEQUENCE</scope>
    <source>
        <strain evidence="1">NBRC 10751</strain>
    </source>
</reference>
<comment type="caution">
    <text evidence="1">The sequence shown here is derived from an EMBL/GenBank/DDBJ whole genome shotgun (WGS) entry which is preliminary data.</text>
</comment>
<protein>
    <submittedName>
        <fullName evidence="1">Unnamed protein product</fullName>
    </submittedName>
</protein>
<gene>
    <name evidence="1" type="ORF">Amon02_001335400</name>
</gene>
<keyword evidence="2" id="KW-1185">Reference proteome</keyword>
<dbReference type="EMBL" id="BSXS01017297">
    <property type="protein sequence ID" value="GMF08748.1"/>
    <property type="molecule type" value="Genomic_DNA"/>
</dbReference>